<evidence type="ECO:0000256" key="4">
    <source>
        <dbReference type="ARBA" id="ARBA00022544"/>
    </source>
</evidence>
<protein>
    <submittedName>
        <fullName evidence="11">Putative spore germination protein</fullName>
    </submittedName>
    <submittedName>
        <fullName evidence="12">Spore germination protein YndE</fullName>
    </submittedName>
</protein>
<keyword evidence="6 8" id="KW-1133">Transmembrane helix</keyword>
<sequence>MRKHNFQYLTSFEYIVFIHSLQLASGMLIMPSPLANIAGTDGWIAIIFGWMITSVIGIAIILVMQKNPNKNFPQILTSYFGKWLGTFFIIIFGSGANNGQTQKKA</sequence>
<accession>A0A160LKD4</accession>
<comment type="subcellular location">
    <subcellularLocation>
        <location evidence="1">Membrane</location>
        <topology evidence="1">Multi-pass membrane protein</topology>
    </subcellularLocation>
</comment>
<dbReference type="GO" id="GO:0009847">
    <property type="term" value="P:spore germination"/>
    <property type="evidence" value="ECO:0007669"/>
    <property type="project" value="InterPro"/>
</dbReference>
<evidence type="ECO:0000313" key="10">
    <source>
        <dbReference type="EMBL" id="ASO64515.1"/>
    </source>
</evidence>
<evidence type="ECO:0000256" key="7">
    <source>
        <dbReference type="ARBA" id="ARBA00023136"/>
    </source>
</evidence>
<evidence type="ECO:0000256" key="8">
    <source>
        <dbReference type="SAM" id="Phobius"/>
    </source>
</evidence>
<keyword evidence="9" id="KW-0614">Plasmid</keyword>
<evidence type="ECO:0000256" key="2">
    <source>
        <dbReference type="ARBA" id="ARBA00007998"/>
    </source>
</evidence>
<dbReference type="InterPro" id="IPR004761">
    <property type="entry name" value="Spore_GerAB"/>
</dbReference>
<dbReference type="EMBL" id="LC128536">
    <property type="protein sequence ID" value="BAV56207.1"/>
    <property type="molecule type" value="Genomic_DNA"/>
</dbReference>
<evidence type="ECO:0000313" key="11">
    <source>
        <dbReference type="EMBL" id="BAV56207.1"/>
    </source>
</evidence>
<dbReference type="GO" id="GO:0016020">
    <property type="term" value="C:membrane"/>
    <property type="evidence" value="ECO:0007669"/>
    <property type="project" value="UniProtKB-SubCell"/>
</dbReference>
<keyword evidence="5 8" id="KW-0812">Transmembrane</keyword>
<comment type="similarity">
    <text evidence="2">Belongs to the amino acid-polyamine-organocation (APC) superfamily. Spore germination protein (SGP) (TC 2.A.3.9) family.</text>
</comment>
<reference evidence="10" key="2">
    <citation type="submission" date="2016-12" db="EMBL/GenBank/DDBJ databases">
        <title>Bacillus turingiensis from Tocantins.</title>
        <authorList>
            <person name="Alves G.B."/>
            <person name="Melo F.L."/>
            <person name="Campos F.S."/>
            <person name="Correa R.F.T."/>
            <person name="Ribeiro B.M."/>
            <person name="Aguiar R.W.S."/>
        </authorList>
    </citation>
    <scope>NUCLEOTIDE SEQUENCE</scope>
    <source>
        <strain evidence="10">1.24</strain>
        <plasmid evidence="10">pT0124-4</plasmid>
    </source>
</reference>
<dbReference type="Proteomes" id="UP000508034">
    <property type="component" value="Unassembled WGS sequence"/>
</dbReference>
<evidence type="ECO:0000256" key="6">
    <source>
        <dbReference type="ARBA" id="ARBA00022989"/>
    </source>
</evidence>
<evidence type="ECO:0000313" key="12">
    <source>
        <dbReference type="EMBL" id="VIJ08067.1"/>
    </source>
</evidence>
<geneLocation type="plasmid" evidence="11">
    <name>pBTI-6</name>
</geneLocation>
<keyword evidence="4" id="KW-0309">Germination</keyword>
<evidence type="ECO:0000313" key="13">
    <source>
        <dbReference type="Proteomes" id="UP000508034"/>
    </source>
</evidence>
<dbReference type="AlphaFoldDB" id="A0A160LKD4"/>
<dbReference type="PANTHER" id="PTHR34975:SF2">
    <property type="entry name" value="SPORE GERMINATION PROTEIN A2"/>
    <property type="match status" value="1"/>
</dbReference>
<geneLocation type="plasmid" evidence="10">
    <name>pT0124-4</name>
</geneLocation>
<dbReference type="PANTHER" id="PTHR34975">
    <property type="entry name" value="SPORE GERMINATION PROTEIN A2"/>
    <property type="match status" value="1"/>
</dbReference>
<feature type="transmembrane region" description="Helical" evidence="8">
    <location>
        <begin position="12"/>
        <end position="30"/>
    </location>
</feature>
<reference evidence="11" key="1">
    <citation type="submission" date="2016-02" db="EMBL/GenBank/DDBJ databases">
        <title>Structural polymorphism in the large plasmids of Bacillus thuringiensis subsp. israelensis which govern its insecticidal activity.</title>
        <authorList>
            <person name="Sen K."/>
            <person name="Iwasaki M."/>
            <person name="Hishiyama K."/>
            <person name="Nagai K."/>
            <person name="Nagata K."/>
            <person name="Yukinari U."/>
            <person name="Nozawa T."/>
            <person name="Yakushi T."/>
            <person name="Shibai H."/>
            <person name="Kurosawa S."/>
        </authorList>
    </citation>
    <scope>NUCLEOTIDE SEQUENCE</scope>
    <source>
        <strain evidence="11">HD522</strain>
        <plasmid evidence="11">pBTI-6</plasmid>
    </source>
</reference>
<gene>
    <name evidence="12" type="primary">yndE_8</name>
    <name evidence="9" type="ORF">ATN07_33770</name>
    <name evidence="12" type="ORF">BTAR23_AR23_06135</name>
</gene>
<evidence type="ECO:0000256" key="1">
    <source>
        <dbReference type="ARBA" id="ARBA00004141"/>
    </source>
</evidence>
<dbReference type="Pfam" id="PF03845">
    <property type="entry name" value="Spore_permease"/>
    <property type="match status" value="1"/>
</dbReference>
<dbReference type="EMBL" id="KY352353">
    <property type="protein sequence ID" value="ASO64515.1"/>
    <property type="molecule type" value="Genomic_DNA"/>
</dbReference>
<reference evidence="9" key="3">
    <citation type="journal article" date="2017" name="Res. Microbiol.">
        <title>Comparative genomics of extrachromosomal elements in Bacillus thuringiensis subsp. israelensis.</title>
        <authorList>
            <person name="Bolotin A."/>
            <person name="Gillis A."/>
            <person name="Sanchis V."/>
            <person name="Nielsen-LeRoux C."/>
            <person name="Mahillon J."/>
            <person name="Lereclus D."/>
            <person name="Sorokin A."/>
        </authorList>
    </citation>
    <scope>NUCLEOTIDE SEQUENCE</scope>
    <source>
        <strain evidence="9">AM65-52</strain>
        <plasmid evidence="9">pAM65-52-4-128K</plasmid>
    </source>
</reference>
<proteinExistence type="inferred from homology"/>
<reference evidence="12 13" key="4">
    <citation type="submission" date="2019-04" db="EMBL/GenBank/DDBJ databases">
        <authorList>
            <person name="Patino-Navarrete R."/>
            <person name="Patino Navarrete R."/>
        </authorList>
    </citation>
    <scope>NUCLEOTIDE SEQUENCE [LARGE SCALE GENOMIC DNA]</scope>
    <source>
        <strain evidence="12">Bacillus thuringiensis strain AR23</strain>
    </source>
</reference>
<name>A0A160LKD4_BACTI</name>
<keyword evidence="7 8" id="KW-0472">Membrane</keyword>
<dbReference type="EMBL" id="CP013279">
    <property type="protein sequence ID" value="AND28687.1"/>
    <property type="molecule type" value="Genomic_DNA"/>
</dbReference>
<organism evidence="9">
    <name type="scientific">Bacillus thuringiensis subsp. israelensis</name>
    <dbReference type="NCBI Taxonomy" id="1430"/>
    <lineage>
        <taxon>Bacteria</taxon>
        <taxon>Bacillati</taxon>
        <taxon>Bacillota</taxon>
        <taxon>Bacilli</taxon>
        <taxon>Bacillales</taxon>
        <taxon>Bacillaceae</taxon>
        <taxon>Bacillus</taxon>
        <taxon>Bacillus cereus group</taxon>
    </lineage>
</organism>
<keyword evidence="3" id="KW-0813">Transport</keyword>
<evidence type="ECO:0000256" key="3">
    <source>
        <dbReference type="ARBA" id="ARBA00022448"/>
    </source>
</evidence>
<feature type="transmembrane region" description="Helical" evidence="8">
    <location>
        <begin position="42"/>
        <end position="64"/>
    </location>
</feature>
<evidence type="ECO:0000313" key="9">
    <source>
        <dbReference type="EMBL" id="AND28687.1"/>
    </source>
</evidence>
<dbReference type="EMBL" id="CAAKHA010000030">
    <property type="protein sequence ID" value="VIJ08067.1"/>
    <property type="molecule type" value="Genomic_DNA"/>
</dbReference>
<feature type="transmembrane region" description="Helical" evidence="8">
    <location>
        <begin position="76"/>
        <end position="96"/>
    </location>
</feature>
<geneLocation type="plasmid" evidence="9">
    <name>pAM65-52-4-128K</name>
</geneLocation>
<evidence type="ECO:0000256" key="5">
    <source>
        <dbReference type="ARBA" id="ARBA00022692"/>
    </source>
</evidence>